<gene>
    <name evidence="2" type="ORF">BDV25DRAFT_120907</name>
</gene>
<dbReference type="PANTHER" id="PTHR34414">
    <property type="entry name" value="HET DOMAIN-CONTAINING PROTEIN-RELATED"/>
    <property type="match status" value="1"/>
</dbReference>
<proteinExistence type="predicted"/>
<keyword evidence="1" id="KW-0472">Membrane</keyword>
<dbReference type="Proteomes" id="UP000325780">
    <property type="component" value="Unassembled WGS sequence"/>
</dbReference>
<keyword evidence="1" id="KW-1133">Transmembrane helix</keyword>
<keyword evidence="1" id="KW-0812">Transmembrane</keyword>
<dbReference type="InterPro" id="IPR046536">
    <property type="entry name" value="DUF6601"/>
</dbReference>
<feature type="transmembrane region" description="Helical" evidence="1">
    <location>
        <begin position="140"/>
        <end position="169"/>
    </location>
</feature>
<sequence>MALGFMPSYAHLIKHRSDFALAHAYHLIPEQVKWTEWCQFIQYFRDLDDTQVAKRYHYGQMRLSRLNWAVRLFQPPSATTVWFYDIPNWSIGTYVQRIAKPLIFGFASISLALASMQVLVSITAEDLGWGAIGIRAMCRAIWVFSIAVLFLSGIVWLLMFVIPMAVLVWQVSWGFKHRDKQHTARMDTELS</sequence>
<organism evidence="2 3">
    <name type="scientific">Aspergillus avenaceus</name>
    <dbReference type="NCBI Taxonomy" id="36643"/>
    <lineage>
        <taxon>Eukaryota</taxon>
        <taxon>Fungi</taxon>
        <taxon>Dikarya</taxon>
        <taxon>Ascomycota</taxon>
        <taxon>Pezizomycotina</taxon>
        <taxon>Eurotiomycetes</taxon>
        <taxon>Eurotiomycetidae</taxon>
        <taxon>Eurotiales</taxon>
        <taxon>Aspergillaceae</taxon>
        <taxon>Aspergillus</taxon>
        <taxon>Aspergillus subgen. Circumdati</taxon>
    </lineage>
</organism>
<evidence type="ECO:0000313" key="3">
    <source>
        <dbReference type="Proteomes" id="UP000325780"/>
    </source>
</evidence>
<reference evidence="2 3" key="1">
    <citation type="submission" date="2019-04" db="EMBL/GenBank/DDBJ databases">
        <title>Friends and foes A comparative genomics study of 23 Aspergillus species from section Flavi.</title>
        <authorList>
            <consortium name="DOE Joint Genome Institute"/>
            <person name="Kjaerbolling I."/>
            <person name="Vesth T."/>
            <person name="Frisvad J.C."/>
            <person name="Nybo J.L."/>
            <person name="Theobald S."/>
            <person name="Kildgaard S."/>
            <person name="Isbrandt T."/>
            <person name="Kuo A."/>
            <person name="Sato A."/>
            <person name="Lyhne E.K."/>
            <person name="Kogle M.E."/>
            <person name="Wiebenga A."/>
            <person name="Kun R.S."/>
            <person name="Lubbers R.J."/>
            <person name="Makela M.R."/>
            <person name="Barry K."/>
            <person name="Chovatia M."/>
            <person name="Clum A."/>
            <person name="Daum C."/>
            <person name="Haridas S."/>
            <person name="He G."/>
            <person name="LaButti K."/>
            <person name="Lipzen A."/>
            <person name="Mondo S."/>
            <person name="Riley R."/>
            <person name="Salamov A."/>
            <person name="Simmons B.A."/>
            <person name="Magnuson J.K."/>
            <person name="Henrissat B."/>
            <person name="Mortensen U.H."/>
            <person name="Larsen T.O."/>
            <person name="Devries R.P."/>
            <person name="Grigoriev I.V."/>
            <person name="Machida M."/>
            <person name="Baker S.E."/>
            <person name="Andersen M.R."/>
        </authorList>
    </citation>
    <scope>NUCLEOTIDE SEQUENCE [LARGE SCALE GENOMIC DNA]</scope>
    <source>
        <strain evidence="2 3">IBT 18842</strain>
    </source>
</reference>
<name>A0A5N6TU04_ASPAV</name>
<dbReference type="AlphaFoldDB" id="A0A5N6TU04"/>
<protein>
    <submittedName>
        <fullName evidence="2">Uncharacterized protein</fullName>
    </submittedName>
</protein>
<dbReference type="EMBL" id="ML742111">
    <property type="protein sequence ID" value="KAE8149843.1"/>
    <property type="molecule type" value="Genomic_DNA"/>
</dbReference>
<dbReference type="PANTHER" id="PTHR34414:SF1">
    <property type="entry name" value="SUBTILISIN-LIKE SERINE PROTEASE"/>
    <property type="match status" value="1"/>
</dbReference>
<feature type="transmembrane region" description="Helical" evidence="1">
    <location>
        <begin position="102"/>
        <end position="120"/>
    </location>
</feature>
<accession>A0A5N6TU04</accession>
<dbReference type="OrthoDB" id="5086500at2759"/>
<dbReference type="Pfam" id="PF20246">
    <property type="entry name" value="DUF6601"/>
    <property type="match status" value="1"/>
</dbReference>
<evidence type="ECO:0000256" key="1">
    <source>
        <dbReference type="SAM" id="Phobius"/>
    </source>
</evidence>
<keyword evidence="3" id="KW-1185">Reference proteome</keyword>
<evidence type="ECO:0000313" key="2">
    <source>
        <dbReference type="EMBL" id="KAE8149843.1"/>
    </source>
</evidence>